<name>A0A379EFE9_9BACT</name>
<gene>
    <name evidence="1" type="ORF">NCTC11157_02317</name>
</gene>
<dbReference type="AlphaFoldDB" id="A0A379EFE9"/>
<dbReference type="Proteomes" id="UP000254072">
    <property type="component" value="Unassembled WGS sequence"/>
</dbReference>
<proteinExistence type="predicted"/>
<accession>A0A379EFE9</accession>
<dbReference type="EMBL" id="UGTL01000002">
    <property type="protein sequence ID" value="SUB97531.1"/>
    <property type="molecule type" value="Genomic_DNA"/>
</dbReference>
<evidence type="ECO:0000313" key="2">
    <source>
        <dbReference type="Proteomes" id="UP000254072"/>
    </source>
</evidence>
<sequence>MQNPTYFNSRWGFPNLVKNYIGRTNQSSKIPNHILLTLGTIALQSCDFRFIEGYVNIIYHY</sequence>
<organism evidence="1 2">
    <name type="scientific">Prevotella disiens</name>
    <dbReference type="NCBI Taxonomy" id="28130"/>
    <lineage>
        <taxon>Bacteria</taxon>
        <taxon>Pseudomonadati</taxon>
        <taxon>Bacteroidota</taxon>
        <taxon>Bacteroidia</taxon>
        <taxon>Bacteroidales</taxon>
        <taxon>Prevotellaceae</taxon>
        <taxon>Prevotella</taxon>
    </lineage>
</organism>
<protein>
    <submittedName>
        <fullName evidence="1">Uncharacterized protein</fullName>
    </submittedName>
</protein>
<reference evidence="1 2" key="1">
    <citation type="submission" date="2018-06" db="EMBL/GenBank/DDBJ databases">
        <authorList>
            <consortium name="Pathogen Informatics"/>
            <person name="Doyle S."/>
        </authorList>
    </citation>
    <scope>NUCLEOTIDE SEQUENCE [LARGE SCALE GENOMIC DNA]</scope>
    <source>
        <strain evidence="1 2">NCTC11157</strain>
    </source>
</reference>
<evidence type="ECO:0000313" key="1">
    <source>
        <dbReference type="EMBL" id="SUB97531.1"/>
    </source>
</evidence>